<feature type="transmembrane region" description="Helical" evidence="1">
    <location>
        <begin position="36"/>
        <end position="63"/>
    </location>
</feature>
<comment type="caution">
    <text evidence="2">The sequence shown here is derived from an EMBL/GenBank/DDBJ whole genome shotgun (WGS) entry which is preliminary data.</text>
</comment>
<protein>
    <submittedName>
        <fullName evidence="2">Uncharacterized protein</fullName>
    </submittedName>
</protein>
<feature type="transmembrane region" description="Helical" evidence="1">
    <location>
        <begin position="156"/>
        <end position="177"/>
    </location>
</feature>
<reference evidence="2" key="1">
    <citation type="journal article" date="2014" name="Int. J. Syst. Evol. Microbiol.">
        <title>Complete genome sequence of Corynebacterium casei LMG S-19264T (=DSM 44701T), isolated from a smear-ripened cheese.</title>
        <authorList>
            <consortium name="US DOE Joint Genome Institute (JGI-PGF)"/>
            <person name="Walter F."/>
            <person name="Albersmeier A."/>
            <person name="Kalinowski J."/>
            <person name="Ruckert C."/>
        </authorList>
    </citation>
    <scope>NUCLEOTIDE SEQUENCE</scope>
    <source>
        <strain evidence="2">JCM 4633</strain>
    </source>
</reference>
<dbReference type="RefSeq" id="WP_190111528.1">
    <property type="nucleotide sequence ID" value="NZ_BMVB01000016.1"/>
</dbReference>
<keyword evidence="1" id="KW-0472">Membrane</keyword>
<feature type="transmembrane region" description="Helical" evidence="1">
    <location>
        <begin position="75"/>
        <end position="101"/>
    </location>
</feature>
<sequence length="335" mass="34590">MRQKAEPHAIPGEATNTSPENCCALPKKRGTYADGFGAAFCASMAALCAEVLVAGTAGVFVLLSREHDGIPGGPLMVAALALGVVLLTVLVSGFVTAAAVMPALSLGRWAAARRSWSGSPLWALAAVPVVSAAVVGAFGGVAALGSLSFASPLRYLLWWVFLTAGLLPAAVAGQAAARRVREARSGSVARRVTTGGLIAWLAVGAVGAGVYGSGLVKVYEPPRLSKSDLAGTWTDGRGGTVRLGPDGNAVADGLDNFIWDGTGKDKPKDCDGAGTWKEVKESGRVEGVSLRIGSCELARDWSVTGTQKEPRIYHEIGKPGSGKRYVLTKVVKHKK</sequence>
<evidence type="ECO:0000313" key="2">
    <source>
        <dbReference type="EMBL" id="GHC61667.1"/>
    </source>
</evidence>
<dbReference type="EMBL" id="BMVB01000016">
    <property type="protein sequence ID" value="GHC61667.1"/>
    <property type="molecule type" value="Genomic_DNA"/>
</dbReference>
<dbReference type="AlphaFoldDB" id="A0A918WPD4"/>
<name>A0A918WPD4_STRCJ</name>
<organism evidence="2 3">
    <name type="scientific">Streptomyces cinnamoneus</name>
    <name type="common">Streptoverticillium cinnamoneum</name>
    <dbReference type="NCBI Taxonomy" id="53446"/>
    <lineage>
        <taxon>Bacteria</taxon>
        <taxon>Bacillati</taxon>
        <taxon>Actinomycetota</taxon>
        <taxon>Actinomycetes</taxon>
        <taxon>Kitasatosporales</taxon>
        <taxon>Streptomycetaceae</taxon>
        <taxon>Streptomyces</taxon>
        <taxon>Streptomyces cinnamoneus group</taxon>
    </lineage>
</organism>
<evidence type="ECO:0000313" key="3">
    <source>
        <dbReference type="Proteomes" id="UP000646244"/>
    </source>
</evidence>
<feature type="transmembrane region" description="Helical" evidence="1">
    <location>
        <begin position="197"/>
        <end position="216"/>
    </location>
</feature>
<dbReference type="Proteomes" id="UP000646244">
    <property type="component" value="Unassembled WGS sequence"/>
</dbReference>
<accession>A0A918WPD4</accession>
<gene>
    <name evidence="2" type="ORF">GCM10010507_43330</name>
</gene>
<feature type="transmembrane region" description="Helical" evidence="1">
    <location>
        <begin position="121"/>
        <end position="144"/>
    </location>
</feature>
<proteinExistence type="predicted"/>
<reference evidence="2" key="2">
    <citation type="submission" date="2020-09" db="EMBL/GenBank/DDBJ databases">
        <authorList>
            <person name="Sun Q."/>
            <person name="Ohkuma M."/>
        </authorList>
    </citation>
    <scope>NUCLEOTIDE SEQUENCE</scope>
    <source>
        <strain evidence="2">JCM 4633</strain>
    </source>
</reference>
<evidence type="ECO:0000256" key="1">
    <source>
        <dbReference type="SAM" id="Phobius"/>
    </source>
</evidence>
<keyword evidence="1" id="KW-1133">Transmembrane helix</keyword>
<keyword evidence="1" id="KW-0812">Transmembrane</keyword>